<gene>
    <name evidence="9" type="ORF">H9J30_16785</name>
</gene>
<evidence type="ECO:0000256" key="8">
    <source>
        <dbReference type="SAM" id="Phobius"/>
    </source>
</evidence>
<dbReference type="RefSeq" id="WP_240132062.1">
    <property type="nucleotide sequence ID" value="NZ_JACSDI010000016.1"/>
</dbReference>
<evidence type="ECO:0000256" key="5">
    <source>
        <dbReference type="ARBA" id="ARBA00023136"/>
    </source>
</evidence>
<dbReference type="CDD" id="cd10336">
    <property type="entry name" value="SLC6sbd_Tyt1-Like"/>
    <property type="match status" value="1"/>
</dbReference>
<dbReference type="PANTHER" id="PTHR42948">
    <property type="entry name" value="TRANSPORTER"/>
    <property type="match status" value="1"/>
</dbReference>
<keyword evidence="3 6" id="KW-0812">Transmembrane</keyword>
<evidence type="ECO:0000256" key="6">
    <source>
        <dbReference type="RuleBase" id="RU003732"/>
    </source>
</evidence>
<evidence type="ECO:0000256" key="3">
    <source>
        <dbReference type="ARBA" id="ARBA00022692"/>
    </source>
</evidence>
<keyword evidence="6" id="KW-0769">Symport</keyword>
<feature type="transmembrane region" description="Helical" evidence="8">
    <location>
        <begin position="277"/>
        <end position="299"/>
    </location>
</feature>
<reference evidence="9 10" key="1">
    <citation type="submission" date="2020-08" db="EMBL/GenBank/DDBJ databases">
        <title>Whole genome sequence of Shewanella sp strain PS-2.</title>
        <authorList>
            <person name="Das S.K."/>
        </authorList>
    </citation>
    <scope>NUCLEOTIDE SEQUENCE [LARGE SCALE GENOMIC DNA]</scope>
    <source>
        <strain evidence="9 10">PS-2</strain>
    </source>
</reference>
<dbReference type="Proteomes" id="UP000829384">
    <property type="component" value="Unassembled WGS sequence"/>
</dbReference>
<comment type="similarity">
    <text evidence="6">Belongs to the sodium:neurotransmitter symporter (SNF) (TC 2.A.22) family.</text>
</comment>
<keyword evidence="4 8" id="KW-1133">Transmembrane helix</keyword>
<keyword evidence="5 8" id="KW-0472">Membrane</keyword>
<dbReference type="InterPro" id="IPR047218">
    <property type="entry name" value="YocR/YhdH-like"/>
</dbReference>
<comment type="caution">
    <text evidence="9">The sequence shown here is derived from an EMBL/GenBank/DDBJ whole genome shotgun (WGS) entry which is preliminary data.</text>
</comment>
<feature type="transmembrane region" description="Helical" evidence="8">
    <location>
        <begin position="167"/>
        <end position="187"/>
    </location>
</feature>
<feature type="transmembrane region" description="Helical" evidence="8">
    <location>
        <begin position="199"/>
        <end position="217"/>
    </location>
</feature>
<feature type="transmembrane region" description="Helical" evidence="8">
    <location>
        <begin position="244"/>
        <end position="265"/>
    </location>
</feature>
<dbReference type="EMBL" id="JACSDI010000016">
    <property type="protein sequence ID" value="MCG9965564.1"/>
    <property type="molecule type" value="Genomic_DNA"/>
</dbReference>
<sequence length="476" mass="51053">MQTSISQGVVPSSSHSSTLGSTASEHEQWSSKAGFLLAAIGSAVGLANIWRFPYAAGENGGGAFVLVYILSVVLVVLPILMAELLIGRRGQLSPPNSIAKVCREANRSQAWRWMGFVGVVAAIIIFSFYIVVGGWTLAYVAKSATGELAGLDKTAIQASFDGLNANAFELFCWASAFLILTVIVSARGVKAGIESASKILMPMLFVILLLLVIYAAVTGDFIRGVRFLLVPDFSKITTDVVLDAIGQAFFSIGVGITNLIAYGAYLDRKTSIPNASVTIIGADTLVALLAGLVIFPIIFANNMDPSGGPGLVFMALPYAFGQMPGGTIIGPLFFLLLFFAALTSAISMMECTVAWLKEKLHWSRLKSALVCGALSWALGCLSVLSFNHLSGVYPLDFIGAFEHKTFFDLFDYLTTTVVMPLCAIFVAIFVGWVLPTAITADELEGSEHPWRYRLWHFLVRFVAPLGLSAVFISLVS</sequence>
<feature type="transmembrane region" description="Helical" evidence="8">
    <location>
        <begin position="409"/>
        <end position="434"/>
    </location>
</feature>
<dbReference type="SUPFAM" id="SSF161070">
    <property type="entry name" value="SNF-like"/>
    <property type="match status" value="1"/>
</dbReference>
<dbReference type="NCBIfam" id="NF037979">
    <property type="entry name" value="Na_transp"/>
    <property type="match status" value="1"/>
</dbReference>
<feature type="transmembrane region" description="Helical" evidence="8">
    <location>
        <begin position="62"/>
        <end position="86"/>
    </location>
</feature>
<feature type="transmembrane region" description="Helical" evidence="8">
    <location>
        <begin position="454"/>
        <end position="475"/>
    </location>
</feature>
<feature type="transmembrane region" description="Helical" evidence="8">
    <location>
        <begin position="368"/>
        <end position="389"/>
    </location>
</feature>
<dbReference type="PROSITE" id="PS00610">
    <property type="entry name" value="NA_NEUROTRAN_SYMP_1"/>
    <property type="match status" value="1"/>
</dbReference>
<keyword evidence="2 6" id="KW-0813">Transport</keyword>
<dbReference type="InterPro" id="IPR000175">
    <property type="entry name" value="Na/ntran_symport"/>
</dbReference>
<keyword evidence="10" id="KW-1185">Reference proteome</keyword>
<dbReference type="PROSITE" id="PS50267">
    <property type="entry name" value="NA_NEUROTRAN_SYMP_3"/>
    <property type="match status" value="1"/>
</dbReference>
<proteinExistence type="inferred from homology"/>
<evidence type="ECO:0000256" key="1">
    <source>
        <dbReference type="ARBA" id="ARBA00004141"/>
    </source>
</evidence>
<organism evidence="9 10">
    <name type="scientific">Shewanella cutis</name>
    <dbReference type="NCBI Taxonomy" id="2766780"/>
    <lineage>
        <taxon>Bacteria</taxon>
        <taxon>Pseudomonadati</taxon>
        <taxon>Pseudomonadota</taxon>
        <taxon>Gammaproteobacteria</taxon>
        <taxon>Alteromonadales</taxon>
        <taxon>Shewanellaceae</taxon>
        <taxon>Shewanella</taxon>
    </lineage>
</organism>
<dbReference type="Pfam" id="PF00209">
    <property type="entry name" value="SNF"/>
    <property type="match status" value="2"/>
</dbReference>
<name>A0ABS9QYW8_9GAMM</name>
<evidence type="ECO:0000256" key="2">
    <source>
        <dbReference type="ARBA" id="ARBA00022448"/>
    </source>
</evidence>
<protein>
    <recommendedName>
        <fullName evidence="6">Transporter</fullName>
    </recommendedName>
</protein>
<feature type="region of interest" description="Disordered" evidence="7">
    <location>
        <begin position="1"/>
        <end position="23"/>
    </location>
</feature>
<feature type="transmembrane region" description="Helical" evidence="8">
    <location>
        <begin position="113"/>
        <end position="138"/>
    </location>
</feature>
<dbReference type="PRINTS" id="PR00176">
    <property type="entry name" value="NANEUSMPORT"/>
</dbReference>
<dbReference type="InterPro" id="IPR037272">
    <property type="entry name" value="SNS_sf"/>
</dbReference>
<feature type="transmembrane region" description="Helical" evidence="8">
    <location>
        <begin position="33"/>
        <end position="50"/>
    </location>
</feature>
<evidence type="ECO:0000313" key="9">
    <source>
        <dbReference type="EMBL" id="MCG9965564.1"/>
    </source>
</evidence>
<evidence type="ECO:0000313" key="10">
    <source>
        <dbReference type="Proteomes" id="UP000829384"/>
    </source>
</evidence>
<accession>A0ABS9QYW8</accession>
<evidence type="ECO:0000256" key="4">
    <source>
        <dbReference type="ARBA" id="ARBA00022989"/>
    </source>
</evidence>
<dbReference type="PANTHER" id="PTHR42948:SF1">
    <property type="entry name" value="TRANSPORTER"/>
    <property type="match status" value="1"/>
</dbReference>
<comment type="subcellular location">
    <subcellularLocation>
        <location evidence="1">Membrane</location>
        <topology evidence="1">Multi-pass membrane protein</topology>
    </subcellularLocation>
</comment>
<evidence type="ECO:0000256" key="7">
    <source>
        <dbReference type="SAM" id="MobiDB-lite"/>
    </source>
</evidence>